<protein>
    <recommendedName>
        <fullName evidence="1">Endonuclease/exonuclease/phosphatase domain-containing protein</fullName>
    </recommendedName>
</protein>
<organism evidence="2 3">
    <name type="scientific">Planctomyces bekefii</name>
    <dbReference type="NCBI Taxonomy" id="1653850"/>
    <lineage>
        <taxon>Bacteria</taxon>
        <taxon>Pseudomonadati</taxon>
        <taxon>Planctomycetota</taxon>
        <taxon>Planctomycetia</taxon>
        <taxon>Planctomycetales</taxon>
        <taxon>Planctomycetaceae</taxon>
        <taxon>Planctomyces</taxon>
    </lineage>
</organism>
<proteinExistence type="predicted"/>
<evidence type="ECO:0000313" key="2">
    <source>
        <dbReference type="EMBL" id="TWW12138.1"/>
    </source>
</evidence>
<keyword evidence="3" id="KW-1185">Reference proteome</keyword>
<comment type="caution">
    <text evidence="2">The sequence shown here is derived from an EMBL/GenBank/DDBJ whole genome shotgun (WGS) entry which is preliminary data.</text>
</comment>
<dbReference type="AlphaFoldDB" id="A0A5C6MBA8"/>
<dbReference type="Proteomes" id="UP000321083">
    <property type="component" value="Unassembled WGS sequence"/>
</dbReference>
<dbReference type="PANTHER" id="PTHR14859">
    <property type="entry name" value="CALCOFLUOR WHITE HYPERSENSITIVE PROTEIN PRECURSOR"/>
    <property type="match status" value="1"/>
</dbReference>
<name>A0A5C6MBA8_9PLAN</name>
<dbReference type="InterPro" id="IPR005135">
    <property type="entry name" value="Endo/exonuclease/phosphatase"/>
</dbReference>
<reference evidence="2 3" key="2">
    <citation type="submission" date="2019-08" db="EMBL/GenBank/DDBJ databases">
        <authorList>
            <person name="Henke P."/>
        </authorList>
    </citation>
    <scope>NUCLEOTIDE SEQUENCE [LARGE SCALE GENOMIC DNA]</scope>
    <source>
        <strain evidence="2">Phe10_nw2017</strain>
    </source>
</reference>
<evidence type="ECO:0000259" key="1">
    <source>
        <dbReference type="Pfam" id="PF03372"/>
    </source>
</evidence>
<gene>
    <name evidence="2" type="ORF">E3A20_03660</name>
</gene>
<dbReference type="Gene3D" id="3.60.10.10">
    <property type="entry name" value="Endonuclease/exonuclease/phosphatase"/>
    <property type="match status" value="1"/>
</dbReference>
<dbReference type="GO" id="GO:0006506">
    <property type="term" value="P:GPI anchor biosynthetic process"/>
    <property type="evidence" value="ECO:0007669"/>
    <property type="project" value="TreeGrafter"/>
</dbReference>
<dbReference type="PANTHER" id="PTHR14859:SF1">
    <property type="entry name" value="PGAP2-INTERACTING PROTEIN"/>
    <property type="match status" value="1"/>
</dbReference>
<evidence type="ECO:0000313" key="3">
    <source>
        <dbReference type="Proteomes" id="UP000321083"/>
    </source>
</evidence>
<dbReference type="InterPro" id="IPR036691">
    <property type="entry name" value="Endo/exonu/phosph_ase_sf"/>
</dbReference>
<dbReference type="SUPFAM" id="SSF56219">
    <property type="entry name" value="DNase I-like"/>
    <property type="match status" value="1"/>
</dbReference>
<reference evidence="2 3" key="1">
    <citation type="submission" date="2019-08" db="EMBL/GenBank/DDBJ databases">
        <title>100 year-old enigma solved: identification of Planctomyces bekefii, the type genus and species of the phylum Planctomycetes.</title>
        <authorList>
            <person name="Svetlana D.N."/>
            <person name="Overmann J."/>
        </authorList>
    </citation>
    <scope>NUCLEOTIDE SEQUENCE [LARGE SCALE GENOMIC DNA]</scope>
    <source>
        <strain evidence="2">Phe10_nw2017</strain>
    </source>
</reference>
<dbReference type="InterPro" id="IPR051916">
    <property type="entry name" value="GPI-anchor_lipid_remodeler"/>
</dbReference>
<dbReference type="GO" id="GO:0003824">
    <property type="term" value="F:catalytic activity"/>
    <property type="evidence" value="ECO:0007669"/>
    <property type="project" value="InterPro"/>
</dbReference>
<dbReference type="GO" id="GO:0016020">
    <property type="term" value="C:membrane"/>
    <property type="evidence" value="ECO:0007669"/>
    <property type="project" value="GOC"/>
</dbReference>
<dbReference type="EMBL" id="SRHE01000040">
    <property type="protein sequence ID" value="TWW12138.1"/>
    <property type="molecule type" value="Genomic_DNA"/>
</dbReference>
<feature type="domain" description="Endonuclease/exonuclease/phosphatase" evidence="1">
    <location>
        <begin position="102"/>
        <end position="311"/>
    </location>
</feature>
<dbReference type="Pfam" id="PF03372">
    <property type="entry name" value="Exo_endo_phos"/>
    <property type="match status" value="1"/>
</dbReference>
<sequence length="321" mass="35645">MSAAAVALRVVLLFMWMVALAGLAAERWWVAELLVSLRVQQMCVLVPFVLVLCVARVSGRWRLSAVLLLCWHLWWLRTAWLAEGPSGDVVSSAVELTVCVSNVQADNPDVESVLGSLRDCDADVIAVLELTRALRIRLSGEFAEEYPYFLWEEREPGHFGIGLLSRLPIRSSAIVNYRLPSVPSIEAVLELPGGGGVQLIATHPRPPMDAWQHRMRNEHLDVLADRVSELRGSGGFPVIVMGDLNVTPWSPTFGRLQDRGGLWSVTAGGGLEPTWYQRPGFLYGLVLDHVLHTDGLRHLRRRILPGNGSDHRSVVVEFQLD</sequence>
<accession>A0A5C6MBA8</accession>